<evidence type="ECO:0008006" key="4">
    <source>
        <dbReference type="Google" id="ProtNLM"/>
    </source>
</evidence>
<name>A0A918RFY3_9SPHN</name>
<dbReference type="EMBL" id="BMZD01000003">
    <property type="protein sequence ID" value="GGZ96412.1"/>
    <property type="molecule type" value="Genomic_DNA"/>
</dbReference>
<evidence type="ECO:0000313" key="3">
    <source>
        <dbReference type="Proteomes" id="UP000634139"/>
    </source>
</evidence>
<feature type="signal peptide" evidence="1">
    <location>
        <begin position="1"/>
        <end position="21"/>
    </location>
</feature>
<dbReference type="AlphaFoldDB" id="A0A918RFY3"/>
<dbReference type="Proteomes" id="UP000634139">
    <property type="component" value="Unassembled WGS sequence"/>
</dbReference>
<proteinExistence type="predicted"/>
<accession>A0A918RFY3</accession>
<feature type="chain" id="PRO_5037356933" description="YbjN domain-containing protein" evidence="1">
    <location>
        <begin position="22"/>
        <end position="170"/>
    </location>
</feature>
<gene>
    <name evidence="2" type="ORF">GCM10011617_16240</name>
</gene>
<evidence type="ECO:0000313" key="2">
    <source>
        <dbReference type="EMBL" id="GGZ96412.1"/>
    </source>
</evidence>
<evidence type="ECO:0000256" key="1">
    <source>
        <dbReference type="SAM" id="SignalP"/>
    </source>
</evidence>
<keyword evidence="3" id="KW-1185">Reference proteome</keyword>
<keyword evidence="1" id="KW-0732">Signal</keyword>
<reference evidence="2" key="1">
    <citation type="journal article" date="2014" name="Int. J. Syst. Evol. Microbiol.">
        <title>Complete genome sequence of Corynebacterium casei LMG S-19264T (=DSM 44701T), isolated from a smear-ripened cheese.</title>
        <authorList>
            <consortium name="US DOE Joint Genome Institute (JGI-PGF)"/>
            <person name="Walter F."/>
            <person name="Albersmeier A."/>
            <person name="Kalinowski J."/>
            <person name="Ruckert C."/>
        </authorList>
    </citation>
    <scope>NUCLEOTIDE SEQUENCE</scope>
    <source>
        <strain evidence="2">KCTC 32422</strain>
    </source>
</reference>
<comment type="caution">
    <text evidence="2">The sequence shown here is derived from an EMBL/GenBank/DDBJ whole genome shotgun (WGS) entry which is preliminary data.</text>
</comment>
<sequence length="170" mass="18450">MKFQSVLLSAVALAAAAGAQAAPAKVADGKVLKAVTESDLQQLVLAEGHTVDELHPFEAPSVRGKTADGLYFLLIGTACDIGKVKGCQGAMMQVRYDDDESVTLEGVNKANMEEAAIGTWWDKEDKTVGFTRYVVMDDGVTWLNLRQNLRVLLDVQASTLKYVFPESEKK</sequence>
<organism evidence="2 3">
    <name type="scientific">Novosphingobium arvoryzae</name>
    <dbReference type="NCBI Taxonomy" id="1256514"/>
    <lineage>
        <taxon>Bacteria</taxon>
        <taxon>Pseudomonadati</taxon>
        <taxon>Pseudomonadota</taxon>
        <taxon>Alphaproteobacteria</taxon>
        <taxon>Sphingomonadales</taxon>
        <taxon>Sphingomonadaceae</taxon>
        <taxon>Novosphingobium</taxon>
    </lineage>
</organism>
<reference evidence="2" key="2">
    <citation type="submission" date="2020-09" db="EMBL/GenBank/DDBJ databases">
        <authorList>
            <person name="Sun Q."/>
            <person name="Kim S."/>
        </authorList>
    </citation>
    <scope>NUCLEOTIDE SEQUENCE</scope>
    <source>
        <strain evidence="2">KCTC 32422</strain>
    </source>
</reference>
<protein>
    <recommendedName>
        <fullName evidence="4">YbjN domain-containing protein</fullName>
    </recommendedName>
</protein>